<feature type="compositionally biased region" description="Basic and acidic residues" evidence="1">
    <location>
        <begin position="34"/>
        <end position="46"/>
    </location>
</feature>
<dbReference type="EMBL" id="JANUGP010000011">
    <property type="protein sequence ID" value="MCS0602901.1"/>
    <property type="molecule type" value="Genomic_DNA"/>
</dbReference>
<reference evidence="2 3" key="1">
    <citation type="submission" date="2022-08" db="EMBL/GenBank/DDBJ databases">
        <authorList>
            <person name="Somphong A."/>
            <person name="Phongsopitanun W."/>
        </authorList>
    </citation>
    <scope>NUCLEOTIDE SEQUENCE [LARGE SCALE GENOMIC DNA]</scope>
    <source>
        <strain evidence="2 3">LP11</strain>
    </source>
</reference>
<dbReference type="RefSeq" id="WP_258779405.1">
    <property type="nucleotide sequence ID" value="NZ_JANUGP010000011.1"/>
</dbReference>
<organism evidence="2 3">
    <name type="scientific">Streptomyces pyxinicus</name>
    <dbReference type="NCBI Taxonomy" id="2970331"/>
    <lineage>
        <taxon>Bacteria</taxon>
        <taxon>Bacillati</taxon>
        <taxon>Actinomycetota</taxon>
        <taxon>Actinomycetes</taxon>
        <taxon>Kitasatosporales</taxon>
        <taxon>Streptomycetaceae</taxon>
        <taxon>Streptomyces</taxon>
    </lineage>
</organism>
<evidence type="ECO:0000313" key="2">
    <source>
        <dbReference type="EMBL" id="MCS0602901.1"/>
    </source>
</evidence>
<proteinExistence type="predicted"/>
<gene>
    <name evidence="2" type="ORF">NX794_17015</name>
</gene>
<comment type="caution">
    <text evidence="2">The sequence shown here is derived from an EMBL/GenBank/DDBJ whole genome shotgun (WGS) entry which is preliminary data.</text>
</comment>
<sequence length="53" mass="5667">MQAIRASAYADRGVGWFGVALVRGCDVAVTPEATETRHTGEQDAYDRIATPGE</sequence>
<name>A0ABT2B2Z9_9ACTN</name>
<keyword evidence="3" id="KW-1185">Reference proteome</keyword>
<evidence type="ECO:0000313" key="3">
    <source>
        <dbReference type="Proteomes" id="UP001205612"/>
    </source>
</evidence>
<accession>A0ABT2B2Z9</accession>
<dbReference type="Proteomes" id="UP001205612">
    <property type="component" value="Unassembled WGS sequence"/>
</dbReference>
<feature type="region of interest" description="Disordered" evidence="1">
    <location>
        <begin position="33"/>
        <end position="53"/>
    </location>
</feature>
<protein>
    <submittedName>
        <fullName evidence="2">Uncharacterized protein</fullName>
    </submittedName>
</protein>
<evidence type="ECO:0000256" key="1">
    <source>
        <dbReference type="SAM" id="MobiDB-lite"/>
    </source>
</evidence>